<dbReference type="PANTHER" id="PTHR10434:SF55">
    <property type="entry name" value="POSSIBLE ACYLTRANSFERASE"/>
    <property type="match status" value="1"/>
</dbReference>
<evidence type="ECO:0000259" key="4">
    <source>
        <dbReference type="SMART" id="SM00563"/>
    </source>
</evidence>
<evidence type="ECO:0000256" key="2">
    <source>
        <dbReference type="ARBA" id="ARBA00023315"/>
    </source>
</evidence>
<name>A0ABU1UJE4_9ACTN</name>
<dbReference type="CDD" id="cd07989">
    <property type="entry name" value="LPLAT_AGPAT-like"/>
    <property type="match status" value="1"/>
</dbReference>
<feature type="region of interest" description="Disordered" evidence="3">
    <location>
        <begin position="208"/>
        <end position="237"/>
    </location>
</feature>
<keyword evidence="1 5" id="KW-0808">Transferase</keyword>
<keyword evidence="2 5" id="KW-0012">Acyltransferase</keyword>
<accession>A0ABU1UJE4</accession>
<evidence type="ECO:0000256" key="1">
    <source>
        <dbReference type="ARBA" id="ARBA00022679"/>
    </source>
</evidence>
<evidence type="ECO:0000313" key="5">
    <source>
        <dbReference type="EMBL" id="MDR7085283.1"/>
    </source>
</evidence>
<dbReference type="RefSeq" id="WP_309965294.1">
    <property type="nucleotide sequence ID" value="NZ_JAVDWH010000001.1"/>
</dbReference>
<dbReference type="EC" id="2.3.1.51" evidence="5"/>
<evidence type="ECO:0000313" key="6">
    <source>
        <dbReference type="Proteomes" id="UP001257739"/>
    </source>
</evidence>
<reference evidence="5 6" key="1">
    <citation type="submission" date="2023-07" db="EMBL/GenBank/DDBJ databases">
        <title>Sorghum-associated microbial communities from plants grown in Nebraska, USA.</title>
        <authorList>
            <person name="Schachtman D."/>
        </authorList>
    </citation>
    <scope>NUCLEOTIDE SEQUENCE [LARGE SCALE GENOMIC DNA]</scope>
    <source>
        <strain evidence="5 6">BE248</strain>
    </source>
</reference>
<dbReference type="SMART" id="SM00563">
    <property type="entry name" value="PlsC"/>
    <property type="match status" value="1"/>
</dbReference>
<sequence length="237" mass="26131">MIYGFVVSFFRLFNLVTGHKTIRLGERRLPKGTGAVLAINHTSYVDFTYIGIDARRRDKRFVRFMAKIELKNNPVIRFLMWGCQVIAVDRSAGADAYRAAVDELRKGEIVGVYPEATISRSFEIKTLKSGAARMAIEADVPIIPCIVWGSQRIATKGLPRQLGRTKTPVMVLIGEPIPPSGSADELSTSLHAAMTALLHEVQDAYGPHPKGENWVPARLGGSAPTLDEANVMDQQRD</sequence>
<keyword evidence="6" id="KW-1185">Reference proteome</keyword>
<comment type="caution">
    <text evidence="5">The sequence shown here is derived from an EMBL/GenBank/DDBJ whole genome shotgun (WGS) entry which is preliminary data.</text>
</comment>
<evidence type="ECO:0000256" key="3">
    <source>
        <dbReference type="SAM" id="MobiDB-lite"/>
    </source>
</evidence>
<dbReference type="Proteomes" id="UP001257739">
    <property type="component" value="Unassembled WGS sequence"/>
</dbReference>
<gene>
    <name evidence="5" type="ORF">J2X11_000122</name>
</gene>
<feature type="domain" description="Phospholipid/glycerol acyltransferase" evidence="4">
    <location>
        <begin position="35"/>
        <end position="150"/>
    </location>
</feature>
<dbReference type="Pfam" id="PF01553">
    <property type="entry name" value="Acyltransferase"/>
    <property type="match status" value="1"/>
</dbReference>
<dbReference type="SUPFAM" id="SSF69593">
    <property type="entry name" value="Glycerol-3-phosphate (1)-acyltransferase"/>
    <property type="match status" value="1"/>
</dbReference>
<dbReference type="EMBL" id="JAVDWH010000001">
    <property type="protein sequence ID" value="MDR7085283.1"/>
    <property type="molecule type" value="Genomic_DNA"/>
</dbReference>
<organism evidence="5 6">
    <name type="scientific">Aeromicrobium panaciterrae</name>
    <dbReference type="NCBI Taxonomy" id="363861"/>
    <lineage>
        <taxon>Bacteria</taxon>
        <taxon>Bacillati</taxon>
        <taxon>Actinomycetota</taxon>
        <taxon>Actinomycetes</taxon>
        <taxon>Propionibacteriales</taxon>
        <taxon>Nocardioidaceae</taxon>
        <taxon>Aeromicrobium</taxon>
    </lineage>
</organism>
<dbReference type="InterPro" id="IPR002123">
    <property type="entry name" value="Plipid/glycerol_acylTrfase"/>
</dbReference>
<dbReference type="GO" id="GO:0003841">
    <property type="term" value="F:1-acylglycerol-3-phosphate O-acyltransferase activity"/>
    <property type="evidence" value="ECO:0007669"/>
    <property type="project" value="UniProtKB-EC"/>
</dbReference>
<dbReference type="PANTHER" id="PTHR10434">
    <property type="entry name" value="1-ACYL-SN-GLYCEROL-3-PHOSPHATE ACYLTRANSFERASE"/>
    <property type="match status" value="1"/>
</dbReference>
<proteinExistence type="predicted"/>
<protein>
    <submittedName>
        <fullName evidence="5">1-acyl-sn-glycerol-3-phosphate acyltransferase</fullName>
        <ecNumber evidence="5">2.3.1.51</ecNumber>
    </submittedName>
</protein>